<dbReference type="SUPFAM" id="SSF52343">
    <property type="entry name" value="Ferredoxin reductase-like, C-terminal NADP-linked domain"/>
    <property type="match status" value="1"/>
</dbReference>
<reference evidence="1 2" key="1">
    <citation type="submission" date="2019-10" db="EMBL/GenBank/DDBJ databases">
        <title>Glaciimonas soli sp. nov., a psychrophilic bacterium isolated from the forest soil of a high elevation mountain in Taiwan.</title>
        <authorList>
            <person name="Wang L.-T."/>
            <person name="Shieh W.Y."/>
        </authorList>
    </citation>
    <scope>NUCLEOTIDE SEQUENCE [LARGE SCALE GENOMIC DNA]</scope>
    <source>
        <strain evidence="1 2">GS1</strain>
    </source>
</reference>
<keyword evidence="2" id="KW-1185">Reference proteome</keyword>
<proteinExistence type="predicted"/>
<dbReference type="InterPro" id="IPR039261">
    <property type="entry name" value="FNR_nucleotide-bd"/>
</dbReference>
<dbReference type="OrthoDB" id="9816402at2"/>
<evidence type="ECO:0000313" key="1">
    <source>
        <dbReference type="EMBL" id="MQR00079.1"/>
    </source>
</evidence>
<dbReference type="EMBL" id="WINI01000001">
    <property type="protein sequence ID" value="MQR00079.1"/>
    <property type="molecule type" value="Genomic_DNA"/>
</dbReference>
<accession>A0A843YJX1</accession>
<dbReference type="AlphaFoldDB" id="A0A843YJX1"/>
<dbReference type="Gene3D" id="3.40.50.80">
    <property type="entry name" value="Nucleotide-binding domain of ferredoxin-NADP reductase (FNR) module"/>
    <property type="match status" value="1"/>
</dbReference>
<evidence type="ECO:0008006" key="3">
    <source>
        <dbReference type="Google" id="ProtNLM"/>
    </source>
</evidence>
<protein>
    <recommendedName>
        <fullName evidence="3">Oxidoreductase FAD/NAD(P)-binding domain-containing protein</fullName>
    </recommendedName>
</protein>
<comment type="caution">
    <text evidence="1">The sequence shown here is derived from an EMBL/GenBank/DDBJ whole genome shotgun (WGS) entry which is preliminary data.</text>
</comment>
<organism evidence="1 2">
    <name type="scientific">Glaciimonas soli</name>
    <dbReference type="NCBI Taxonomy" id="2590999"/>
    <lineage>
        <taxon>Bacteria</taxon>
        <taxon>Pseudomonadati</taxon>
        <taxon>Pseudomonadota</taxon>
        <taxon>Betaproteobacteria</taxon>
        <taxon>Burkholderiales</taxon>
        <taxon>Oxalobacteraceae</taxon>
        <taxon>Glaciimonas</taxon>
    </lineage>
</organism>
<dbReference type="Proteomes" id="UP000451565">
    <property type="component" value="Unassembled WGS sequence"/>
</dbReference>
<evidence type="ECO:0000313" key="2">
    <source>
        <dbReference type="Proteomes" id="UP000451565"/>
    </source>
</evidence>
<sequence>MQDLLRAAAIPLQQWVELGAAIYVCGSLRGMADGVTAVLNAVLGEEQLNDLASQGRYRWDVY</sequence>
<name>A0A843YJX1_9BURK</name>
<gene>
    <name evidence="1" type="ORF">GEV47_05195</name>
</gene>
<dbReference type="RefSeq" id="WP_153233601.1">
    <property type="nucleotide sequence ID" value="NZ_WINI01000001.1"/>
</dbReference>